<organism evidence="1 2">
    <name type="scientific">Blyttiomyces helicus</name>
    <dbReference type="NCBI Taxonomy" id="388810"/>
    <lineage>
        <taxon>Eukaryota</taxon>
        <taxon>Fungi</taxon>
        <taxon>Fungi incertae sedis</taxon>
        <taxon>Chytridiomycota</taxon>
        <taxon>Chytridiomycota incertae sedis</taxon>
        <taxon>Chytridiomycetes</taxon>
        <taxon>Chytridiomycetes incertae sedis</taxon>
        <taxon>Blyttiomyces</taxon>
    </lineage>
</organism>
<dbReference type="Proteomes" id="UP000269721">
    <property type="component" value="Unassembled WGS sequence"/>
</dbReference>
<dbReference type="EMBL" id="ML001227">
    <property type="protein sequence ID" value="RKO83451.1"/>
    <property type="molecule type" value="Genomic_DNA"/>
</dbReference>
<name>A0A4P9VV07_9FUNG</name>
<accession>A0A4P9VV07</accession>
<proteinExistence type="predicted"/>
<reference evidence="2" key="1">
    <citation type="journal article" date="2018" name="Nat. Microbiol.">
        <title>Leveraging single-cell genomics to expand the fungal tree of life.</title>
        <authorList>
            <person name="Ahrendt S.R."/>
            <person name="Quandt C.A."/>
            <person name="Ciobanu D."/>
            <person name="Clum A."/>
            <person name="Salamov A."/>
            <person name="Andreopoulos B."/>
            <person name="Cheng J.F."/>
            <person name="Woyke T."/>
            <person name="Pelin A."/>
            <person name="Henrissat B."/>
            <person name="Reynolds N.K."/>
            <person name="Benny G.L."/>
            <person name="Smith M.E."/>
            <person name="James T.Y."/>
            <person name="Grigoriev I.V."/>
        </authorList>
    </citation>
    <scope>NUCLEOTIDE SEQUENCE [LARGE SCALE GENOMIC DNA]</scope>
</reference>
<feature type="non-terminal residue" evidence="1">
    <location>
        <position position="191"/>
    </location>
</feature>
<dbReference type="AlphaFoldDB" id="A0A4P9VV07"/>
<keyword evidence="2" id="KW-1185">Reference proteome</keyword>
<sequence>MKSLKAASPNSRSADAPLEAIDRLVSHRCWTRTRNPESGVHDDAEVELPGVICCGRCESSRREVCGAMVLRMLMRREAVEVFVCAMEFERRGGDGLSGEEMDSVLGVGSEMMEAQKQRALAALIRRWNLALSQELAEVALGSFSFTSQAAFRGGCHDISIRRKSPTGLSSPALVNPTGCVSSCTFYSGFRR</sequence>
<evidence type="ECO:0000313" key="1">
    <source>
        <dbReference type="EMBL" id="RKO83451.1"/>
    </source>
</evidence>
<protein>
    <submittedName>
        <fullName evidence="1">Uncharacterized protein</fullName>
    </submittedName>
</protein>
<gene>
    <name evidence="1" type="ORF">BDK51DRAFT_33515</name>
</gene>
<evidence type="ECO:0000313" key="2">
    <source>
        <dbReference type="Proteomes" id="UP000269721"/>
    </source>
</evidence>